<dbReference type="HAMAP" id="MF_01109">
    <property type="entry name" value="OTCase"/>
    <property type="match status" value="1"/>
</dbReference>
<evidence type="ECO:0000256" key="7">
    <source>
        <dbReference type="ARBA" id="ARBA00048772"/>
    </source>
</evidence>
<evidence type="ECO:0000256" key="2">
    <source>
        <dbReference type="ARBA" id="ARBA00004975"/>
    </source>
</evidence>
<feature type="binding site" evidence="8">
    <location>
        <position position="295"/>
    </location>
    <ligand>
        <name>carbamoyl phosphate</name>
        <dbReference type="ChEBI" id="CHEBI:58228"/>
    </ligand>
</feature>
<comment type="caution">
    <text evidence="11">The sequence shown here is derived from an EMBL/GenBank/DDBJ whole genome shotgun (WGS) entry which is preliminary data.</text>
</comment>
<dbReference type="InterPro" id="IPR036901">
    <property type="entry name" value="Asp/Orn_carbamoylTrfase_sf"/>
</dbReference>
<proteinExistence type="inferred from homology"/>
<feature type="binding site" evidence="8">
    <location>
        <position position="227"/>
    </location>
    <ligand>
        <name>L-ornithine</name>
        <dbReference type="ChEBI" id="CHEBI:46911"/>
    </ligand>
</feature>
<evidence type="ECO:0000259" key="10">
    <source>
        <dbReference type="Pfam" id="PF02729"/>
    </source>
</evidence>
<comment type="pathway">
    <text evidence="2">Amino-acid biosynthesis; L-arginine biosynthesis; L-arginine from L-ornithine and carbamoyl phosphate: step 1/3.</text>
</comment>
<evidence type="ECO:0000256" key="3">
    <source>
        <dbReference type="ARBA" id="ARBA00007805"/>
    </source>
</evidence>
<dbReference type="PRINTS" id="PR00100">
    <property type="entry name" value="AOTCASE"/>
</dbReference>
<evidence type="ECO:0000256" key="1">
    <source>
        <dbReference type="ARBA" id="ARBA00003822"/>
    </source>
</evidence>
<feature type="binding site" evidence="8">
    <location>
        <position position="87"/>
    </location>
    <ligand>
        <name>carbamoyl phosphate</name>
        <dbReference type="ChEBI" id="CHEBI:58228"/>
    </ligand>
</feature>
<feature type="binding site" evidence="8">
    <location>
        <begin position="231"/>
        <end position="232"/>
    </location>
    <ligand>
        <name>L-ornithine</name>
        <dbReference type="ChEBI" id="CHEBI:46911"/>
    </ligand>
</feature>
<evidence type="ECO:0000256" key="6">
    <source>
        <dbReference type="ARBA" id="ARBA00022679"/>
    </source>
</evidence>
<dbReference type="InterPro" id="IPR024904">
    <property type="entry name" value="OTCase_ArgI"/>
</dbReference>
<dbReference type="InterPro" id="IPR006131">
    <property type="entry name" value="Asp_carbamoyltransf_Asp/Orn-bd"/>
</dbReference>
<keyword evidence="12" id="KW-1185">Reference proteome</keyword>
<feature type="domain" description="Aspartate/ornithine carbamoyltransferase Asp/Orn-binding" evidence="9">
    <location>
        <begin position="158"/>
        <end position="305"/>
    </location>
</feature>
<feature type="binding site" evidence="8">
    <location>
        <begin position="267"/>
        <end position="268"/>
    </location>
    <ligand>
        <name>carbamoyl phosphate</name>
        <dbReference type="ChEBI" id="CHEBI:58228"/>
    </ligand>
</feature>
<feature type="domain" description="Aspartate/ornithine carbamoyltransferase carbamoyl-P binding" evidence="10">
    <location>
        <begin position="11"/>
        <end position="151"/>
    </location>
</feature>
<feature type="binding site" evidence="8">
    <location>
        <position position="111"/>
    </location>
    <ligand>
        <name>carbamoyl phosphate</name>
        <dbReference type="ChEBI" id="CHEBI:58228"/>
    </ligand>
</feature>
<dbReference type="Gene3D" id="3.40.50.1370">
    <property type="entry name" value="Aspartate/ornithine carbamoyltransferase"/>
    <property type="match status" value="2"/>
</dbReference>
<evidence type="ECO:0000256" key="5">
    <source>
        <dbReference type="ARBA" id="ARBA00016634"/>
    </source>
</evidence>
<gene>
    <name evidence="11" type="primary">argF</name>
    <name evidence="11" type="ORF">GCM10011389_30450</name>
</gene>
<comment type="function">
    <text evidence="1">Reversibly catalyzes the transfer of the carbamoyl group from carbamoyl phosphate (CP) to the N(epsilon) atom of ornithine (ORN) to produce L-citrulline.</text>
</comment>
<evidence type="ECO:0000256" key="8">
    <source>
        <dbReference type="HAMAP-Rule" id="MF_01109"/>
    </source>
</evidence>
<protein>
    <recommendedName>
        <fullName evidence="5 8">Ornithine carbamoyltransferase</fullName>
        <shortName evidence="8">OTCase</shortName>
        <ecNumber evidence="4 8">2.1.3.3</ecNumber>
    </recommendedName>
</protein>
<dbReference type="SUPFAM" id="SSF53671">
    <property type="entry name" value="Aspartate/ornithine carbamoyltransferase"/>
    <property type="match status" value="1"/>
</dbReference>
<feature type="binding site" evidence="8">
    <location>
        <begin position="60"/>
        <end position="63"/>
    </location>
    <ligand>
        <name>carbamoyl phosphate</name>
        <dbReference type="ChEBI" id="CHEBI:58228"/>
    </ligand>
</feature>
<evidence type="ECO:0000313" key="12">
    <source>
        <dbReference type="Proteomes" id="UP000642571"/>
    </source>
</evidence>
<evidence type="ECO:0000259" key="9">
    <source>
        <dbReference type="Pfam" id="PF00185"/>
    </source>
</evidence>
<dbReference type="Proteomes" id="UP000642571">
    <property type="component" value="Unassembled WGS sequence"/>
</dbReference>
<comment type="catalytic activity">
    <reaction evidence="7 8">
        <text>carbamoyl phosphate + L-ornithine = L-citrulline + phosphate + H(+)</text>
        <dbReference type="Rhea" id="RHEA:19513"/>
        <dbReference type="ChEBI" id="CHEBI:15378"/>
        <dbReference type="ChEBI" id="CHEBI:43474"/>
        <dbReference type="ChEBI" id="CHEBI:46911"/>
        <dbReference type="ChEBI" id="CHEBI:57743"/>
        <dbReference type="ChEBI" id="CHEBI:58228"/>
        <dbReference type="EC" id="2.1.3.3"/>
    </reaction>
</comment>
<name>A0ABQ1QBP4_9BACI</name>
<accession>A0ABQ1QBP4</accession>
<dbReference type="NCBIfam" id="NF001986">
    <property type="entry name" value="PRK00779.1"/>
    <property type="match status" value="1"/>
</dbReference>
<dbReference type="Pfam" id="PF02729">
    <property type="entry name" value="OTCace_N"/>
    <property type="match status" value="1"/>
</dbReference>
<dbReference type="PRINTS" id="PR00102">
    <property type="entry name" value="OTCASE"/>
</dbReference>
<dbReference type="EC" id="2.1.3.3" evidence="4 8"/>
<dbReference type="NCBIfam" id="TIGR00658">
    <property type="entry name" value="orni_carb_tr"/>
    <property type="match status" value="1"/>
</dbReference>
<dbReference type="PANTHER" id="PTHR45753">
    <property type="entry name" value="ORNITHINE CARBAMOYLTRANSFERASE, MITOCHONDRIAL"/>
    <property type="match status" value="1"/>
</dbReference>
<dbReference type="InterPro" id="IPR006132">
    <property type="entry name" value="Asp/Orn_carbamoyltranf_P-bd"/>
</dbReference>
<dbReference type="InterPro" id="IPR006130">
    <property type="entry name" value="Asp/Orn_carbamoylTrfase"/>
</dbReference>
<evidence type="ECO:0000313" key="11">
    <source>
        <dbReference type="EMBL" id="GGD20691.1"/>
    </source>
</evidence>
<feature type="binding site" evidence="8">
    <location>
        <position position="169"/>
    </location>
    <ligand>
        <name>L-ornithine</name>
        <dbReference type="ChEBI" id="CHEBI:46911"/>
    </ligand>
</feature>
<evidence type="ECO:0000256" key="4">
    <source>
        <dbReference type="ARBA" id="ARBA00013007"/>
    </source>
</evidence>
<dbReference type="RefSeq" id="WP_373286009.1">
    <property type="nucleotide sequence ID" value="NZ_BMIN01000015.1"/>
</dbReference>
<dbReference type="EMBL" id="BMIN01000015">
    <property type="protein sequence ID" value="GGD20691.1"/>
    <property type="molecule type" value="Genomic_DNA"/>
</dbReference>
<organism evidence="11 12">
    <name type="scientific">Pontibacillus salipaludis</name>
    <dbReference type="NCBI Taxonomy" id="1697394"/>
    <lineage>
        <taxon>Bacteria</taxon>
        <taxon>Bacillati</taxon>
        <taxon>Bacillota</taxon>
        <taxon>Bacilli</taxon>
        <taxon>Bacillales</taxon>
        <taxon>Bacillaceae</taxon>
        <taxon>Pontibacillus</taxon>
    </lineage>
</organism>
<feature type="binding site" evidence="8">
    <location>
        <begin position="138"/>
        <end position="141"/>
    </location>
    <ligand>
        <name>carbamoyl phosphate</name>
        <dbReference type="ChEBI" id="CHEBI:58228"/>
    </ligand>
</feature>
<keyword evidence="6 8" id="KW-0808">Transferase</keyword>
<reference evidence="12" key="1">
    <citation type="journal article" date="2019" name="Int. J. Syst. Evol. Microbiol.">
        <title>The Global Catalogue of Microorganisms (GCM) 10K type strain sequencing project: providing services to taxonomists for standard genome sequencing and annotation.</title>
        <authorList>
            <consortium name="The Broad Institute Genomics Platform"/>
            <consortium name="The Broad Institute Genome Sequencing Center for Infectious Disease"/>
            <person name="Wu L."/>
            <person name="Ma J."/>
        </authorList>
    </citation>
    <scope>NUCLEOTIDE SEQUENCE [LARGE SCALE GENOMIC DNA]</scope>
    <source>
        <strain evidence="12">CGMCC 1.15353</strain>
    </source>
</reference>
<dbReference type="PANTHER" id="PTHR45753:SF3">
    <property type="entry name" value="ORNITHINE TRANSCARBAMYLASE, MITOCHONDRIAL"/>
    <property type="match status" value="1"/>
</dbReference>
<comment type="similarity">
    <text evidence="3 8">Belongs to the aspartate/ornithine carbamoyltransferase superfamily. OTCase family.</text>
</comment>
<dbReference type="PROSITE" id="PS00097">
    <property type="entry name" value="CARBAMOYLTRANSFERASE"/>
    <property type="match status" value="1"/>
</dbReference>
<keyword evidence="8" id="KW-0963">Cytoplasm</keyword>
<comment type="subcellular location">
    <subcellularLocation>
        <location evidence="8">Cytoplasm</location>
    </subcellularLocation>
</comment>
<dbReference type="Pfam" id="PF00185">
    <property type="entry name" value="OTCace"/>
    <property type="match status" value="1"/>
</dbReference>
<dbReference type="InterPro" id="IPR002292">
    <property type="entry name" value="Orn/put_carbamltrans"/>
</dbReference>
<sequence length="310" mass="34593">MEVKDQLSQTKDFLTIGEWTYETIQSVLEQAHYLKDMQQKQIPHPYLEGKVLGMIFEKASTRTRVSFEAGMFQLGGSALYLNSDDLQLGRGETVEDTAKVISRYVDVVMIRTFSHEMIETFAGSATVPVINGLTDLHHPTQVMADLMTIEEQKGPLQSVKVAYIGDGNNMAHSLIEAASTMGMELCVATPPGYEPHEEVMNALSNDYVSVTHDPLLAVQNADVVMTDVWASMGQEDLQEEREGVFASYQVNEALCSAAKEDFIFMHCLPAHREEEVSSGIMDGPHSIVFDQAENRLHVHKAILHYLLKEI</sequence>